<comment type="caution">
    <text evidence="2">The sequence shown here is derived from an EMBL/GenBank/DDBJ whole genome shotgun (WGS) entry which is preliminary data.</text>
</comment>
<proteinExistence type="predicted"/>
<sequence length="239" mass="27215">MDLSSRIFCRKAYPVMDSLIPEIPASPVNKDSSFSSEEEHIPCGQRTPTKRNDNRIKLQEDTYKKVKSNADMLKELQSRLITLTKEISRIDGDKNTTYHQLKVQRNPPKLRAQLNHSEEFTDSWNQVLQRAGRNLRRVWNDELSCQAKRQRDRFLEKRSRAETDLESTLEAPEGGTQAFEDHPPEVSEKGGIQSIVPTKGKSQKATLQKFQDGQFNLASPAVVGKKHEFQPAMLASAHS</sequence>
<gene>
    <name evidence="2" type="ORF">BSL78_10142</name>
</gene>
<feature type="region of interest" description="Disordered" evidence="1">
    <location>
        <begin position="157"/>
        <end position="193"/>
    </location>
</feature>
<feature type="region of interest" description="Disordered" evidence="1">
    <location>
        <begin position="25"/>
        <end position="51"/>
    </location>
</feature>
<name>A0A2G8KYB5_STIJA</name>
<accession>A0A2G8KYB5</accession>
<dbReference type="Proteomes" id="UP000230750">
    <property type="component" value="Unassembled WGS sequence"/>
</dbReference>
<organism evidence="2 3">
    <name type="scientific">Stichopus japonicus</name>
    <name type="common">Sea cucumber</name>
    <dbReference type="NCBI Taxonomy" id="307972"/>
    <lineage>
        <taxon>Eukaryota</taxon>
        <taxon>Metazoa</taxon>
        <taxon>Echinodermata</taxon>
        <taxon>Eleutherozoa</taxon>
        <taxon>Echinozoa</taxon>
        <taxon>Holothuroidea</taxon>
        <taxon>Aspidochirotacea</taxon>
        <taxon>Aspidochirotida</taxon>
        <taxon>Stichopodidae</taxon>
        <taxon>Apostichopus</taxon>
    </lineage>
</organism>
<evidence type="ECO:0000256" key="1">
    <source>
        <dbReference type="SAM" id="MobiDB-lite"/>
    </source>
</evidence>
<protein>
    <submittedName>
        <fullName evidence="2">Uncharacterized protein</fullName>
    </submittedName>
</protein>
<evidence type="ECO:0000313" key="3">
    <source>
        <dbReference type="Proteomes" id="UP000230750"/>
    </source>
</evidence>
<feature type="compositionally biased region" description="Basic and acidic residues" evidence="1">
    <location>
        <begin position="179"/>
        <end position="188"/>
    </location>
</feature>
<dbReference type="EMBL" id="MRZV01000307">
    <property type="protein sequence ID" value="PIK52988.1"/>
    <property type="molecule type" value="Genomic_DNA"/>
</dbReference>
<reference evidence="2 3" key="1">
    <citation type="journal article" date="2017" name="PLoS Biol.">
        <title>The sea cucumber genome provides insights into morphological evolution and visceral regeneration.</title>
        <authorList>
            <person name="Zhang X."/>
            <person name="Sun L."/>
            <person name="Yuan J."/>
            <person name="Sun Y."/>
            <person name="Gao Y."/>
            <person name="Zhang L."/>
            <person name="Li S."/>
            <person name="Dai H."/>
            <person name="Hamel J.F."/>
            <person name="Liu C."/>
            <person name="Yu Y."/>
            <person name="Liu S."/>
            <person name="Lin W."/>
            <person name="Guo K."/>
            <person name="Jin S."/>
            <person name="Xu P."/>
            <person name="Storey K.B."/>
            <person name="Huan P."/>
            <person name="Zhang T."/>
            <person name="Zhou Y."/>
            <person name="Zhang J."/>
            <person name="Lin C."/>
            <person name="Li X."/>
            <person name="Xing L."/>
            <person name="Huo D."/>
            <person name="Sun M."/>
            <person name="Wang L."/>
            <person name="Mercier A."/>
            <person name="Li F."/>
            <person name="Yang H."/>
            <person name="Xiang J."/>
        </authorList>
    </citation>
    <scope>NUCLEOTIDE SEQUENCE [LARGE SCALE GENOMIC DNA]</scope>
    <source>
        <strain evidence="2">Shaxun</strain>
        <tissue evidence="2">Muscle</tissue>
    </source>
</reference>
<evidence type="ECO:0000313" key="2">
    <source>
        <dbReference type="EMBL" id="PIK52988.1"/>
    </source>
</evidence>
<dbReference type="AlphaFoldDB" id="A0A2G8KYB5"/>
<keyword evidence="3" id="KW-1185">Reference proteome</keyword>